<evidence type="ECO:0000256" key="4">
    <source>
        <dbReference type="ARBA" id="ARBA00023136"/>
    </source>
</evidence>
<proteinExistence type="predicted"/>
<dbReference type="RefSeq" id="WP_012572814.1">
    <property type="nucleotide sequence ID" value="NC_011529.1"/>
</dbReference>
<dbReference type="InterPro" id="IPR052556">
    <property type="entry name" value="PolySynth_Transporter"/>
</dbReference>
<protein>
    <submittedName>
        <fullName evidence="6">Hypothetical lipopolysaccharide O-side chain biosynthesis protein</fullName>
    </submittedName>
</protein>
<feature type="transmembrane region" description="Helical" evidence="5">
    <location>
        <begin position="115"/>
        <end position="132"/>
    </location>
</feature>
<dbReference type="GO" id="GO:0016020">
    <property type="term" value="C:membrane"/>
    <property type="evidence" value="ECO:0007669"/>
    <property type="project" value="UniProtKB-SubCell"/>
</dbReference>
<accession>B6YVL8</accession>
<evidence type="ECO:0000256" key="2">
    <source>
        <dbReference type="ARBA" id="ARBA00022692"/>
    </source>
</evidence>
<keyword evidence="3 5" id="KW-1133">Transmembrane helix</keyword>
<dbReference type="OrthoDB" id="19148at2157"/>
<feature type="transmembrane region" description="Helical" evidence="5">
    <location>
        <begin position="12"/>
        <end position="33"/>
    </location>
</feature>
<dbReference type="STRING" id="523850.TON_1852"/>
<evidence type="ECO:0000313" key="6">
    <source>
        <dbReference type="EMBL" id="ACJ17342.1"/>
    </source>
</evidence>
<gene>
    <name evidence="6" type="ordered locus">TON_1852</name>
</gene>
<feature type="transmembrane region" description="Helical" evidence="5">
    <location>
        <begin position="39"/>
        <end position="60"/>
    </location>
</feature>
<dbReference type="PANTHER" id="PTHR43424">
    <property type="entry name" value="LOCUS PUTATIVE PROTEIN 1-RELATED"/>
    <property type="match status" value="1"/>
</dbReference>
<comment type="subcellular location">
    <subcellularLocation>
        <location evidence="1">Membrane</location>
        <topology evidence="1">Multi-pass membrane protein</topology>
    </subcellularLocation>
</comment>
<feature type="transmembrane region" description="Helical" evidence="5">
    <location>
        <begin position="324"/>
        <end position="345"/>
    </location>
</feature>
<feature type="transmembrane region" description="Helical" evidence="5">
    <location>
        <begin position="170"/>
        <end position="190"/>
    </location>
</feature>
<organism evidence="6 7">
    <name type="scientific">Thermococcus onnurineus (strain NA1)</name>
    <dbReference type="NCBI Taxonomy" id="523850"/>
    <lineage>
        <taxon>Archaea</taxon>
        <taxon>Methanobacteriati</taxon>
        <taxon>Methanobacteriota</taxon>
        <taxon>Thermococci</taxon>
        <taxon>Thermococcales</taxon>
        <taxon>Thermococcaceae</taxon>
        <taxon>Thermococcus</taxon>
    </lineage>
</organism>
<sequence>MNTVQRIAKNMAVLFLARIVSMLFGFFYVVYTARYLGPANYGILSFALALNGIFGVITNFGLDPLTVREVARDKSLAGKYLANGIVLKLLFGTLTFLIVFVVVNLLGYPEITRKVVYIITLSTIIAGLNNLFNDIYQAFERMEFMSIGQILQSVLSLVFAITAIKLGLNVVYFAMIYLSVNLIILGYHVVVTTWKFLKPKIEVDFSFWKSVVREAWPFALTAISISLYLWIDSVMLSYMEGDRAVGLYNAAYRLALIFLFVPTIFNTAIFPLMSRLYIGSKENLTKILEKHFKYMVIVGILIGTWIICLPGEFIVIVFGKDYLGATNVLRIFGLTLIFIFFRTAFERVLEASNRQAIVTRTFVEGAVLNIFLNLILIPIYSLNGAAIATLITDIFVFVVLYLRGMKLGYRLRRSSFINVIKIVVSGIILSGFLTVFAHINLAILLSMSSLLYIGLLRLLKVIDTEDLMIAKGGL</sequence>
<evidence type="ECO:0000256" key="5">
    <source>
        <dbReference type="SAM" id="Phobius"/>
    </source>
</evidence>
<dbReference type="CDD" id="cd13128">
    <property type="entry name" value="MATE_Wzx_like"/>
    <property type="match status" value="1"/>
</dbReference>
<evidence type="ECO:0000256" key="3">
    <source>
        <dbReference type="ARBA" id="ARBA00022989"/>
    </source>
</evidence>
<dbReference type="PATRIC" id="fig|523850.10.peg.1868"/>
<feature type="transmembrane region" description="Helical" evidence="5">
    <location>
        <begin position="415"/>
        <end position="433"/>
    </location>
</feature>
<feature type="transmembrane region" description="Helical" evidence="5">
    <location>
        <begin position="294"/>
        <end position="318"/>
    </location>
</feature>
<feature type="transmembrane region" description="Helical" evidence="5">
    <location>
        <begin position="385"/>
        <end position="403"/>
    </location>
</feature>
<feature type="transmembrane region" description="Helical" evidence="5">
    <location>
        <begin position="439"/>
        <end position="459"/>
    </location>
</feature>
<feature type="transmembrane region" description="Helical" evidence="5">
    <location>
        <begin position="357"/>
        <end position="379"/>
    </location>
</feature>
<dbReference type="PANTHER" id="PTHR43424:SF1">
    <property type="entry name" value="LOCUS PUTATIVE PROTEIN 1-RELATED"/>
    <property type="match status" value="1"/>
</dbReference>
<keyword evidence="2 5" id="KW-0812">Transmembrane</keyword>
<evidence type="ECO:0000256" key="1">
    <source>
        <dbReference type="ARBA" id="ARBA00004141"/>
    </source>
</evidence>
<feature type="transmembrane region" description="Helical" evidence="5">
    <location>
        <begin position="144"/>
        <end position="164"/>
    </location>
</feature>
<dbReference type="eggNOG" id="arCOG02209">
    <property type="taxonomic scope" value="Archaea"/>
</dbReference>
<dbReference type="GeneID" id="7017521"/>
<dbReference type="Proteomes" id="UP000002727">
    <property type="component" value="Chromosome"/>
</dbReference>
<name>B6YVL8_THEON</name>
<feature type="transmembrane region" description="Helical" evidence="5">
    <location>
        <begin position="251"/>
        <end position="273"/>
    </location>
</feature>
<dbReference type="HOGENOM" id="CLU_022017_6_2_2"/>
<evidence type="ECO:0000313" key="7">
    <source>
        <dbReference type="Proteomes" id="UP000002727"/>
    </source>
</evidence>
<reference evidence="6 7" key="1">
    <citation type="journal article" date="2008" name="J. Bacteriol.">
        <title>The complete genome sequence of Thermococcus onnurineus NA1 reveals a mixed heterotrophic and carboxydotrophic metabolism.</title>
        <authorList>
            <person name="Lee H.S."/>
            <person name="Kang S.G."/>
            <person name="Bae S.S."/>
            <person name="Lim J.K."/>
            <person name="Cho Y."/>
            <person name="Kim Y.J."/>
            <person name="Jeon J.H."/>
            <person name="Cha S.S."/>
            <person name="Kwon K.K."/>
            <person name="Kim H.T."/>
            <person name="Park C.J."/>
            <person name="Lee H.W."/>
            <person name="Kim S.I."/>
            <person name="Chun J."/>
            <person name="Colwell R.R."/>
            <person name="Kim S.J."/>
            <person name="Lee J.H."/>
        </authorList>
    </citation>
    <scope>NUCLEOTIDE SEQUENCE [LARGE SCALE GENOMIC DNA]</scope>
    <source>
        <strain evidence="6 7">NA1</strain>
    </source>
</reference>
<dbReference type="InterPro" id="IPR002797">
    <property type="entry name" value="Polysacc_synth"/>
</dbReference>
<dbReference type="EMBL" id="CP000855">
    <property type="protein sequence ID" value="ACJ17342.1"/>
    <property type="molecule type" value="Genomic_DNA"/>
</dbReference>
<keyword evidence="4 5" id="KW-0472">Membrane</keyword>
<dbReference type="AlphaFoldDB" id="B6YVL8"/>
<dbReference type="KEGG" id="ton:TON_1852"/>
<feature type="transmembrane region" description="Helical" evidence="5">
    <location>
        <begin position="211"/>
        <end position="231"/>
    </location>
</feature>
<feature type="transmembrane region" description="Helical" evidence="5">
    <location>
        <begin position="80"/>
        <end position="103"/>
    </location>
</feature>
<keyword evidence="7" id="KW-1185">Reference proteome</keyword>
<dbReference type="Pfam" id="PF01943">
    <property type="entry name" value="Polysacc_synt"/>
    <property type="match status" value="1"/>
</dbReference>